<keyword evidence="1" id="KW-1003">Cell membrane</keyword>
<keyword evidence="3 6" id="KW-0812">Transmembrane</keyword>
<dbReference type="AlphaFoldDB" id="A0A8J6NX97"/>
<gene>
    <name evidence="7" type="primary">lptC</name>
    <name evidence="7" type="ORF">H8D96_21095</name>
</gene>
<evidence type="ECO:0000256" key="3">
    <source>
        <dbReference type="ARBA" id="ARBA00022692"/>
    </source>
</evidence>
<proteinExistence type="predicted"/>
<dbReference type="GO" id="GO:0005886">
    <property type="term" value="C:plasma membrane"/>
    <property type="evidence" value="ECO:0007669"/>
    <property type="project" value="InterPro"/>
</dbReference>
<dbReference type="InterPro" id="IPR052363">
    <property type="entry name" value="LPS_export_LptC"/>
</dbReference>
<dbReference type="Proteomes" id="UP000605201">
    <property type="component" value="Unassembled WGS sequence"/>
</dbReference>
<keyword evidence="2" id="KW-0997">Cell inner membrane</keyword>
<evidence type="ECO:0000256" key="6">
    <source>
        <dbReference type="SAM" id="Phobius"/>
    </source>
</evidence>
<dbReference type="EMBL" id="JACNIG010000435">
    <property type="protein sequence ID" value="MBC8434413.1"/>
    <property type="molecule type" value="Genomic_DNA"/>
</dbReference>
<feature type="transmembrane region" description="Helical" evidence="6">
    <location>
        <begin position="12"/>
        <end position="34"/>
    </location>
</feature>
<dbReference type="Pfam" id="PF06835">
    <property type="entry name" value="LptC"/>
    <property type="match status" value="1"/>
</dbReference>
<dbReference type="NCBIfam" id="TIGR04409">
    <property type="entry name" value="LptC_YrbK"/>
    <property type="match status" value="1"/>
</dbReference>
<sequence>MLFSKKKEPKKLKLFLVAIIVITLGIIAAVLIGYRHILNKEVDLIAATATKSNIAMEKFHHTATRDGIKEWMIDARTVQVISAQNQAVFQDPVVTFFLKDNSKVYLTANHGILSTDSKDIEVSGNVVVKNENYRLRTEILNYEHSKRILFSKVPVKIVSASSQLTADSMTHDLNLNETVFKGHIEGVFVENIML</sequence>
<dbReference type="GO" id="GO:0015221">
    <property type="term" value="F:lipopolysaccharide transmembrane transporter activity"/>
    <property type="evidence" value="ECO:0007669"/>
    <property type="project" value="InterPro"/>
</dbReference>
<dbReference type="Gene3D" id="2.60.450.10">
    <property type="entry name" value="Lipopolysaccharide (LPS) transport protein A like domain"/>
    <property type="match status" value="1"/>
</dbReference>
<protein>
    <submittedName>
        <fullName evidence="7">LPS export ABC transporter periplasmic protein LptC</fullName>
    </submittedName>
</protein>
<reference evidence="7 8" key="1">
    <citation type="submission" date="2020-08" db="EMBL/GenBank/DDBJ databases">
        <title>Bridging the membrane lipid divide: bacteria of the FCB group superphylum have the potential to synthesize archaeal ether lipids.</title>
        <authorList>
            <person name="Villanueva L."/>
            <person name="Von Meijenfeldt F.A.B."/>
            <person name="Westbye A.B."/>
            <person name="Yadav S."/>
            <person name="Hopmans E.C."/>
            <person name="Dutilh B.E."/>
            <person name="Sinninghe Damste J.S."/>
        </authorList>
    </citation>
    <scope>NUCLEOTIDE SEQUENCE [LARGE SCALE GENOMIC DNA]</scope>
    <source>
        <strain evidence="7">NIOZ-UU17</strain>
    </source>
</reference>
<name>A0A8J6NX97_9BACT</name>
<dbReference type="GO" id="GO:0030288">
    <property type="term" value="C:outer membrane-bounded periplasmic space"/>
    <property type="evidence" value="ECO:0007669"/>
    <property type="project" value="TreeGrafter"/>
</dbReference>
<dbReference type="InterPro" id="IPR026265">
    <property type="entry name" value="LptC"/>
</dbReference>
<dbReference type="InterPro" id="IPR010664">
    <property type="entry name" value="LipoPS_assembly_LptC-rel"/>
</dbReference>
<keyword evidence="4 6" id="KW-1133">Transmembrane helix</keyword>
<keyword evidence="5 6" id="KW-0472">Membrane</keyword>
<evidence type="ECO:0000256" key="4">
    <source>
        <dbReference type="ARBA" id="ARBA00022989"/>
    </source>
</evidence>
<accession>A0A8J6NX97</accession>
<dbReference type="GO" id="GO:0017089">
    <property type="term" value="F:glycolipid transfer activity"/>
    <property type="evidence" value="ECO:0007669"/>
    <property type="project" value="TreeGrafter"/>
</dbReference>
<dbReference type="PANTHER" id="PTHR37481:SF1">
    <property type="entry name" value="LIPOPOLYSACCHARIDE EXPORT SYSTEM PROTEIN LPTC"/>
    <property type="match status" value="1"/>
</dbReference>
<evidence type="ECO:0000256" key="5">
    <source>
        <dbReference type="ARBA" id="ARBA00023136"/>
    </source>
</evidence>
<dbReference type="PANTHER" id="PTHR37481">
    <property type="entry name" value="LIPOPOLYSACCHARIDE EXPORT SYSTEM PROTEIN LPTC"/>
    <property type="match status" value="1"/>
</dbReference>
<comment type="caution">
    <text evidence="7">The sequence shown here is derived from an EMBL/GenBank/DDBJ whole genome shotgun (WGS) entry which is preliminary data.</text>
</comment>
<evidence type="ECO:0000313" key="8">
    <source>
        <dbReference type="Proteomes" id="UP000605201"/>
    </source>
</evidence>
<evidence type="ECO:0000256" key="2">
    <source>
        <dbReference type="ARBA" id="ARBA00022519"/>
    </source>
</evidence>
<evidence type="ECO:0000313" key="7">
    <source>
        <dbReference type="EMBL" id="MBC8434413.1"/>
    </source>
</evidence>
<organism evidence="7 8">
    <name type="scientific">Candidatus Desulfatibia vada</name>
    <dbReference type="NCBI Taxonomy" id="2841696"/>
    <lineage>
        <taxon>Bacteria</taxon>
        <taxon>Pseudomonadati</taxon>
        <taxon>Thermodesulfobacteriota</taxon>
        <taxon>Desulfobacteria</taxon>
        <taxon>Desulfobacterales</taxon>
        <taxon>Desulfobacterales incertae sedis</taxon>
        <taxon>Candidatus Desulfatibia</taxon>
    </lineage>
</organism>
<evidence type="ECO:0000256" key="1">
    <source>
        <dbReference type="ARBA" id="ARBA00022475"/>
    </source>
</evidence>